<gene>
    <name evidence="1" type="ORF">SAMN06297144_1421</name>
</gene>
<evidence type="ECO:0000313" key="1">
    <source>
        <dbReference type="EMBL" id="SOB81148.1"/>
    </source>
</evidence>
<proteinExistence type="predicted"/>
<dbReference type="AlphaFoldDB" id="A0A285QI05"/>
<organism evidence="1 2">
    <name type="scientific">Sphingomonas guangdongensis</name>
    <dbReference type="NCBI Taxonomy" id="1141890"/>
    <lineage>
        <taxon>Bacteria</taxon>
        <taxon>Pseudomonadati</taxon>
        <taxon>Pseudomonadota</taxon>
        <taxon>Alphaproteobacteria</taxon>
        <taxon>Sphingomonadales</taxon>
        <taxon>Sphingomonadaceae</taxon>
        <taxon>Sphingomonas</taxon>
    </lineage>
</organism>
<evidence type="ECO:0000313" key="2">
    <source>
        <dbReference type="Proteomes" id="UP000219494"/>
    </source>
</evidence>
<accession>A0A285QI05</accession>
<reference evidence="1 2" key="1">
    <citation type="submission" date="2017-07" db="EMBL/GenBank/DDBJ databases">
        <authorList>
            <person name="Sun Z.S."/>
            <person name="Albrecht U."/>
            <person name="Echele G."/>
            <person name="Lee C.C."/>
        </authorList>
    </citation>
    <scope>NUCLEOTIDE SEQUENCE [LARGE SCALE GENOMIC DNA]</scope>
    <source>
        <strain evidence="1 2">CGMCC 1.12672</strain>
    </source>
</reference>
<name>A0A285QI05_9SPHN</name>
<keyword evidence="2" id="KW-1185">Reference proteome</keyword>
<dbReference type="EMBL" id="OBMI01000001">
    <property type="protein sequence ID" value="SOB81148.1"/>
    <property type="molecule type" value="Genomic_DNA"/>
</dbReference>
<sequence>MPSLTVAATAFPMRRRQCSTNWCRRGARLRWLLRRAFRNGQTYGAVRIATGDAPATLAERAGAKAAACAVLAAGAAWSGPRWRRSLVRGALHAGAVARAFGKRDLELYS</sequence>
<dbReference type="RefSeq" id="WP_218838861.1">
    <property type="nucleotide sequence ID" value="NZ_OBMI01000001.1"/>
</dbReference>
<dbReference type="Proteomes" id="UP000219494">
    <property type="component" value="Unassembled WGS sequence"/>
</dbReference>
<protein>
    <submittedName>
        <fullName evidence="1">Uncharacterized protein</fullName>
    </submittedName>
</protein>